<feature type="transmembrane region" description="Helical" evidence="11">
    <location>
        <begin position="6"/>
        <end position="26"/>
    </location>
</feature>
<dbReference type="PRINTS" id="PR00463">
    <property type="entry name" value="EP450I"/>
</dbReference>
<dbReference type="InterPro" id="IPR050364">
    <property type="entry name" value="Cytochrome_P450_fung"/>
</dbReference>
<dbReference type="InterPro" id="IPR002401">
    <property type="entry name" value="Cyt_P450_E_grp-I"/>
</dbReference>
<dbReference type="PANTHER" id="PTHR46300">
    <property type="entry name" value="P450, PUTATIVE (EUROFUNG)-RELATED-RELATED"/>
    <property type="match status" value="1"/>
</dbReference>
<evidence type="ECO:0000256" key="6">
    <source>
        <dbReference type="ARBA" id="ARBA00023002"/>
    </source>
</evidence>
<dbReference type="GO" id="GO:0016705">
    <property type="term" value="F:oxidoreductase activity, acting on paired donors, with incorporation or reduction of molecular oxygen"/>
    <property type="evidence" value="ECO:0007669"/>
    <property type="project" value="InterPro"/>
</dbReference>
<dbReference type="Proteomes" id="UP000297245">
    <property type="component" value="Unassembled WGS sequence"/>
</dbReference>
<dbReference type="AlphaFoldDB" id="A0A4S8L7X1"/>
<comment type="pathway">
    <text evidence="2">Secondary metabolite biosynthesis.</text>
</comment>
<name>A0A4S8L7X1_DENBC</name>
<evidence type="ECO:0000256" key="5">
    <source>
        <dbReference type="ARBA" id="ARBA00022723"/>
    </source>
</evidence>
<dbReference type="PRINTS" id="PR00385">
    <property type="entry name" value="P450"/>
</dbReference>
<dbReference type="GO" id="GO:0004497">
    <property type="term" value="F:monooxygenase activity"/>
    <property type="evidence" value="ECO:0007669"/>
    <property type="project" value="UniProtKB-KW"/>
</dbReference>
<gene>
    <name evidence="12" type="ORF">K435DRAFT_971071</name>
</gene>
<proteinExistence type="inferred from homology"/>
<dbReference type="InterPro" id="IPR001128">
    <property type="entry name" value="Cyt_P450"/>
</dbReference>
<dbReference type="OrthoDB" id="1055148at2759"/>
<keyword evidence="11" id="KW-0472">Membrane</keyword>
<dbReference type="EMBL" id="ML179589">
    <property type="protein sequence ID" value="THU84630.1"/>
    <property type="molecule type" value="Genomic_DNA"/>
</dbReference>
<dbReference type="Pfam" id="PF00067">
    <property type="entry name" value="p450"/>
    <property type="match status" value="1"/>
</dbReference>
<keyword evidence="8 10" id="KW-0503">Monooxygenase</keyword>
<feature type="binding site" description="axial binding residue" evidence="9">
    <location>
        <position position="458"/>
    </location>
    <ligand>
        <name>heme</name>
        <dbReference type="ChEBI" id="CHEBI:30413"/>
    </ligand>
    <ligandPart>
        <name>Fe</name>
        <dbReference type="ChEBI" id="CHEBI:18248"/>
    </ligandPart>
</feature>
<sequence>MRTDTSIFLTGFGAFLFAVCCLYISLLRRFKNRPLLPPGPRGYPIIGDLFNAISYAGEASVPLWERYLDMGQKYNSDVIHIDVLGDHTIILNSARATTELLEKRSGLYSDRPGMYMMTDLVGLHRRTFHQDFQPRAISAYHPFILQSTSGILERLLPAESNLSHIPDIKYEKLDSYVRSHAGSIILRLVYGMTTQSELNTFVELASLATESAIATMNHGSFIVDYFPLLKYVPAWFPGASFKRKANVWAPAVAEVINAPWEKLKASVASGTALSCFATKNLEKFNLMTIFDTDLVETDEVDLDMEKVIKNCAGIAYFAGLDTTKALIMTSILAISHHPEVLAKAQKELDAVVGPSRLPNFSDRTNLPYVEAFIREVERMYPITPLAVAHRVMADDIYEGYFIPKDATVVGNAWAILHSEELYKDPLKFNPDRFIQDDKDSSVPPNPELYAFGFGRRICPGRYLALESTWILIACLLATCDITRPLEEDARELDPVLDFVDGMTVHPKPYDCRIVPRSAAALNLMKTGYSAEIQ</sequence>
<dbReference type="CDD" id="cd11065">
    <property type="entry name" value="CYP64-like"/>
    <property type="match status" value="1"/>
</dbReference>
<dbReference type="SUPFAM" id="SSF48264">
    <property type="entry name" value="Cytochrome P450"/>
    <property type="match status" value="1"/>
</dbReference>
<evidence type="ECO:0000256" key="10">
    <source>
        <dbReference type="RuleBase" id="RU000461"/>
    </source>
</evidence>
<organism evidence="12 13">
    <name type="scientific">Dendrothele bispora (strain CBS 962.96)</name>
    <dbReference type="NCBI Taxonomy" id="1314807"/>
    <lineage>
        <taxon>Eukaryota</taxon>
        <taxon>Fungi</taxon>
        <taxon>Dikarya</taxon>
        <taxon>Basidiomycota</taxon>
        <taxon>Agaricomycotina</taxon>
        <taxon>Agaricomycetes</taxon>
        <taxon>Agaricomycetidae</taxon>
        <taxon>Agaricales</taxon>
        <taxon>Agaricales incertae sedis</taxon>
        <taxon>Dendrothele</taxon>
    </lineage>
</organism>
<dbReference type="PANTHER" id="PTHR46300:SF7">
    <property type="entry name" value="P450, PUTATIVE (EUROFUNG)-RELATED"/>
    <property type="match status" value="1"/>
</dbReference>
<evidence type="ECO:0000256" key="9">
    <source>
        <dbReference type="PIRSR" id="PIRSR602401-1"/>
    </source>
</evidence>
<evidence type="ECO:0000256" key="1">
    <source>
        <dbReference type="ARBA" id="ARBA00001971"/>
    </source>
</evidence>
<evidence type="ECO:0000256" key="8">
    <source>
        <dbReference type="ARBA" id="ARBA00023033"/>
    </source>
</evidence>
<keyword evidence="13" id="KW-1185">Reference proteome</keyword>
<keyword evidence="5 9" id="KW-0479">Metal-binding</keyword>
<dbReference type="Gene3D" id="1.10.630.10">
    <property type="entry name" value="Cytochrome P450"/>
    <property type="match status" value="1"/>
</dbReference>
<evidence type="ECO:0000256" key="11">
    <source>
        <dbReference type="SAM" id="Phobius"/>
    </source>
</evidence>
<evidence type="ECO:0000313" key="13">
    <source>
        <dbReference type="Proteomes" id="UP000297245"/>
    </source>
</evidence>
<evidence type="ECO:0000256" key="4">
    <source>
        <dbReference type="ARBA" id="ARBA00022617"/>
    </source>
</evidence>
<dbReference type="GO" id="GO:0005506">
    <property type="term" value="F:iron ion binding"/>
    <property type="evidence" value="ECO:0007669"/>
    <property type="project" value="InterPro"/>
</dbReference>
<dbReference type="PROSITE" id="PS00086">
    <property type="entry name" value="CYTOCHROME_P450"/>
    <property type="match status" value="1"/>
</dbReference>
<evidence type="ECO:0000256" key="2">
    <source>
        <dbReference type="ARBA" id="ARBA00005179"/>
    </source>
</evidence>
<reference evidence="12 13" key="1">
    <citation type="journal article" date="2019" name="Nat. Ecol. Evol.">
        <title>Megaphylogeny resolves global patterns of mushroom evolution.</title>
        <authorList>
            <person name="Varga T."/>
            <person name="Krizsan K."/>
            <person name="Foldi C."/>
            <person name="Dima B."/>
            <person name="Sanchez-Garcia M."/>
            <person name="Sanchez-Ramirez S."/>
            <person name="Szollosi G.J."/>
            <person name="Szarkandi J.G."/>
            <person name="Papp V."/>
            <person name="Albert L."/>
            <person name="Andreopoulos W."/>
            <person name="Angelini C."/>
            <person name="Antonin V."/>
            <person name="Barry K.W."/>
            <person name="Bougher N.L."/>
            <person name="Buchanan P."/>
            <person name="Buyck B."/>
            <person name="Bense V."/>
            <person name="Catcheside P."/>
            <person name="Chovatia M."/>
            <person name="Cooper J."/>
            <person name="Damon W."/>
            <person name="Desjardin D."/>
            <person name="Finy P."/>
            <person name="Geml J."/>
            <person name="Haridas S."/>
            <person name="Hughes K."/>
            <person name="Justo A."/>
            <person name="Karasinski D."/>
            <person name="Kautmanova I."/>
            <person name="Kiss B."/>
            <person name="Kocsube S."/>
            <person name="Kotiranta H."/>
            <person name="LaButti K.M."/>
            <person name="Lechner B.E."/>
            <person name="Liimatainen K."/>
            <person name="Lipzen A."/>
            <person name="Lukacs Z."/>
            <person name="Mihaltcheva S."/>
            <person name="Morgado L.N."/>
            <person name="Niskanen T."/>
            <person name="Noordeloos M.E."/>
            <person name="Ohm R.A."/>
            <person name="Ortiz-Santana B."/>
            <person name="Ovrebo C."/>
            <person name="Racz N."/>
            <person name="Riley R."/>
            <person name="Savchenko A."/>
            <person name="Shiryaev A."/>
            <person name="Soop K."/>
            <person name="Spirin V."/>
            <person name="Szebenyi C."/>
            <person name="Tomsovsky M."/>
            <person name="Tulloss R.E."/>
            <person name="Uehling J."/>
            <person name="Grigoriev I.V."/>
            <person name="Vagvolgyi C."/>
            <person name="Papp T."/>
            <person name="Martin F.M."/>
            <person name="Miettinen O."/>
            <person name="Hibbett D.S."/>
            <person name="Nagy L.G."/>
        </authorList>
    </citation>
    <scope>NUCLEOTIDE SEQUENCE [LARGE SCALE GENOMIC DNA]</scope>
    <source>
        <strain evidence="12 13">CBS 962.96</strain>
    </source>
</reference>
<keyword evidence="11" id="KW-0812">Transmembrane</keyword>
<keyword evidence="6 10" id="KW-0560">Oxidoreductase</keyword>
<dbReference type="InterPro" id="IPR036396">
    <property type="entry name" value="Cyt_P450_sf"/>
</dbReference>
<keyword evidence="4 9" id="KW-0349">Heme</keyword>
<evidence type="ECO:0000256" key="7">
    <source>
        <dbReference type="ARBA" id="ARBA00023004"/>
    </source>
</evidence>
<keyword evidence="7 9" id="KW-0408">Iron</keyword>
<dbReference type="InterPro" id="IPR017972">
    <property type="entry name" value="Cyt_P450_CS"/>
</dbReference>
<comment type="cofactor">
    <cofactor evidence="1 9">
        <name>heme</name>
        <dbReference type="ChEBI" id="CHEBI:30413"/>
    </cofactor>
</comment>
<protein>
    <submittedName>
        <fullName evidence="12">Cytochrome P450</fullName>
    </submittedName>
</protein>
<evidence type="ECO:0000256" key="3">
    <source>
        <dbReference type="ARBA" id="ARBA00010617"/>
    </source>
</evidence>
<keyword evidence="11" id="KW-1133">Transmembrane helix</keyword>
<evidence type="ECO:0000313" key="12">
    <source>
        <dbReference type="EMBL" id="THU84630.1"/>
    </source>
</evidence>
<accession>A0A4S8L7X1</accession>
<comment type="similarity">
    <text evidence="3 10">Belongs to the cytochrome P450 family.</text>
</comment>
<dbReference type="GO" id="GO:0020037">
    <property type="term" value="F:heme binding"/>
    <property type="evidence" value="ECO:0007669"/>
    <property type="project" value="InterPro"/>
</dbReference>